<dbReference type="CDD" id="cd13123">
    <property type="entry name" value="MATE_MurJ_like"/>
    <property type="match status" value="1"/>
</dbReference>
<dbReference type="NCBIfam" id="TIGR01695">
    <property type="entry name" value="murJ_mviN"/>
    <property type="match status" value="1"/>
</dbReference>
<evidence type="ECO:0000313" key="9">
    <source>
        <dbReference type="EMBL" id="TQL56344.1"/>
    </source>
</evidence>
<sequence length="543" mass="56951">MSDSTASLARSSAVMAAGTIVSRVLGMVRATMLGAVIGMTGLSADAFQVANTLPNLLFLLLAGGVLNAVLVPQLTKAAQHADGGQDFVDRLLTLAIVAMGVLTLVVTAAAGLLVRLFSQGFSPQTMSLSISFALICLPQVFFYGLYTLLGQVLNARSQFAAYMWAPVVANIVSIAGMAIFLTRYPSQPDVSAWTPGMIWLLAGTTTLGIIAQALVLLVPLRRGGFRFRPRWGFRGVGLRSSSTVAGWTFAALGVSQASFIVTSKVLTRATSLSAAQHLHEPGLTAYSNAFLLFMLPHSLVTVSLVTALFTRMSKAANTGDLAEVRGDVSRGMRLTAVATVPATVASFVLGTALVGTLFFKNSAADVHATTVVMVAMMAGLVPFGTLYLLQRVYYAFEDARTPFVLQLVSSGVGTAISLVALTLPVAWMGITVGLGQTVSNLAGAALGLVWARRRLDGLPLRPVARTYARLGVAALVAGGAAYLVRLGVESVVSGRVEDLVTLVLAGLVFGVVYLVLARALRVREVEELLGPVVSKVRRLVPGA</sequence>
<comment type="caution">
    <text evidence="9">The sequence shown here is derived from an EMBL/GenBank/DDBJ whole genome shotgun (WGS) entry which is preliminary data.</text>
</comment>
<dbReference type="Pfam" id="PF03023">
    <property type="entry name" value="MurJ"/>
    <property type="match status" value="1"/>
</dbReference>
<reference evidence="9 10" key="1">
    <citation type="submission" date="2019-06" db="EMBL/GenBank/DDBJ databases">
        <title>Sequencing the genomes of 1000 actinobacteria strains.</title>
        <authorList>
            <person name="Klenk H.-P."/>
        </authorList>
    </citation>
    <scope>NUCLEOTIDE SEQUENCE [LARGE SCALE GENOMIC DNA]</scope>
    <source>
        <strain evidence="9 10">DSM 18082</strain>
    </source>
</reference>
<dbReference type="GO" id="GO:0034204">
    <property type="term" value="P:lipid translocation"/>
    <property type="evidence" value="ECO:0007669"/>
    <property type="project" value="TreeGrafter"/>
</dbReference>
<keyword evidence="2" id="KW-1003">Cell membrane</keyword>
<feature type="transmembrane region" description="Helical" evidence="8">
    <location>
        <begin position="401"/>
        <end position="421"/>
    </location>
</feature>
<organism evidence="9 10">
    <name type="scientific">Oryzihumus leptocrescens</name>
    <dbReference type="NCBI Taxonomy" id="297536"/>
    <lineage>
        <taxon>Bacteria</taxon>
        <taxon>Bacillati</taxon>
        <taxon>Actinomycetota</taxon>
        <taxon>Actinomycetes</taxon>
        <taxon>Micrococcales</taxon>
        <taxon>Intrasporangiaceae</taxon>
        <taxon>Oryzihumus</taxon>
    </lineage>
</organism>
<dbReference type="RefSeq" id="WP_141790557.1">
    <property type="nucleotide sequence ID" value="NZ_BAAAKX010000008.1"/>
</dbReference>
<dbReference type="InterPro" id="IPR004268">
    <property type="entry name" value="MurJ"/>
</dbReference>
<evidence type="ECO:0000256" key="4">
    <source>
        <dbReference type="ARBA" id="ARBA00022960"/>
    </source>
</evidence>
<evidence type="ECO:0000256" key="1">
    <source>
        <dbReference type="ARBA" id="ARBA00004651"/>
    </source>
</evidence>
<evidence type="ECO:0000256" key="2">
    <source>
        <dbReference type="ARBA" id="ARBA00022475"/>
    </source>
</evidence>
<keyword evidence="5" id="KW-0573">Peptidoglycan synthesis</keyword>
<feature type="transmembrane region" description="Helical" evidence="8">
    <location>
        <begin position="500"/>
        <end position="520"/>
    </location>
</feature>
<feature type="transmembrane region" description="Helical" evidence="8">
    <location>
        <begin position="196"/>
        <end position="220"/>
    </location>
</feature>
<dbReference type="GO" id="GO:0005886">
    <property type="term" value="C:plasma membrane"/>
    <property type="evidence" value="ECO:0007669"/>
    <property type="project" value="UniProtKB-SubCell"/>
</dbReference>
<evidence type="ECO:0000256" key="5">
    <source>
        <dbReference type="ARBA" id="ARBA00022984"/>
    </source>
</evidence>
<dbReference type="GO" id="GO:0015648">
    <property type="term" value="F:lipid-linked peptidoglycan transporter activity"/>
    <property type="evidence" value="ECO:0007669"/>
    <property type="project" value="TreeGrafter"/>
</dbReference>
<keyword evidence="7 8" id="KW-0472">Membrane</keyword>
<dbReference type="GO" id="GO:0008360">
    <property type="term" value="P:regulation of cell shape"/>
    <property type="evidence" value="ECO:0007669"/>
    <property type="project" value="UniProtKB-KW"/>
</dbReference>
<keyword evidence="10" id="KW-1185">Reference proteome</keyword>
<proteinExistence type="predicted"/>
<feature type="transmembrane region" description="Helical" evidence="8">
    <location>
        <begin position="20"/>
        <end position="41"/>
    </location>
</feature>
<gene>
    <name evidence="9" type="ORF">FB474_3960</name>
</gene>
<dbReference type="AlphaFoldDB" id="A0A542Z7R3"/>
<feature type="transmembrane region" description="Helical" evidence="8">
    <location>
        <begin position="427"/>
        <end position="450"/>
    </location>
</feature>
<feature type="transmembrane region" description="Helical" evidence="8">
    <location>
        <begin position="244"/>
        <end position="266"/>
    </location>
</feature>
<dbReference type="GO" id="GO:0009252">
    <property type="term" value="P:peptidoglycan biosynthetic process"/>
    <property type="evidence" value="ECO:0007669"/>
    <property type="project" value="UniProtKB-KW"/>
</dbReference>
<comment type="subcellular location">
    <subcellularLocation>
        <location evidence="1">Cell membrane</location>
        <topology evidence="1">Multi-pass membrane protein</topology>
    </subcellularLocation>
</comment>
<dbReference type="PANTHER" id="PTHR47019">
    <property type="entry name" value="LIPID II FLIPPASE MURJ"/>
    <property type="match status" value="1"/>
</dbReference>
<dbReference type="Proteomes" id="UP000319514">
    <property type="component" value="Unassembled WGS sequence"/>
</dbReference>
<evidence type="ECO:0000256" key="6">
    <source>
        <dbReference type="ARBA" id="ARBA00022989"/>
    </source>
</evidence>
<feature type="transmembrane region" description="Helical" evidence="8">
    <location>
        <begin position="470"/>
        <end position="488"/>
    </location>
</feature>
<dbReference type="PRINTS" id="PR01806">
    <property type="entry name" value="VIRFACTRMVIN"/>
</dbReference>
<dbReference type="InterPro" id="IPR051050">
    <property type="entry name" value="Lipid_II_flippase_MurJ/MviN"/>
</dbReference>
<feature type="transmembrane region" description="Helical" evidence="8">
    <location>
        <begin position="371"/>
        <end position="389"/>
    </location>
</feature>
<protein>
    <submittedName>
        <fullName evidence="9">Putative peptidoglycan lipid II flippase</fullName>
    </submittedName>
</protein>
<name>A0A542Z7R3_9MICO</name>
<keyword evidence="3 8" id="KW-0812">Transmembrane</keyword>
<keyword evidence="4" id="KW-0133">Cell shape</keyword>
<dbReference type="OrthoDB" id="9786339at2"/>
<accession>A0A542Z7R3</accession>
<keyword evidence="6 8" id="KW-1133">Transmembrane helix</keyword>
<feature type="transmembrane region" description="Helical" evidence="8">
    <location>
        <begin position="126"/>
        <end position="149"/>
    </location>
</feature>
<feature type="transmembrane region" description="Helical" evidence="8">
    <location>
        <begin position="286"/>
        <end position="309"/>
    </location>
</feature>
<evidence type="ECO:0000256" key="8">
    <source>
        <dbReference type="SAM" id="Phobius"/>
    </source>
</evidence>
<evidence type="ECO:0000256" key="3">
    <source>
        <dbReference type="ARBA" id="ARBA00022692"/>
    </source>
</evidence>
<dbReference type="PANTHER" id="PTHR47019:SF1">
    <property type="entry name" value="LIPID II FLIPPASE MURJ"/>
    <property type="match status" value="1"/>
</dbReference>
<feature type="transmembrane region" description="Helical" evidence="8">
    <location>
        <begin position="161"/>
        <end position="184"/>
    </location>
</feature>
<feature type="transmembrane region" description="Helical" evidence="8">
    <location>
        <begin position="53"/>
        <end position="71"/>
    </location>
</feature>
<feature type="transmembrane region" description="Helical" evidence="8">
    <location>
        <begin position="334"/>
        <end position="359"/>
    </location>
</feature>
<evidence type="ECO:0000313" key="10">
    <source>
        <dbReference type="Proteomes" id="UP000319514"/>
    </source>
</evidence>
<dbReference type="EMBL" id="VFOQ01000003">
    <property type="protein sequence ID" value="TQL56344.1"/>
    <property type="molecule type" value="Genomic_DNA"/>
</dbReference>
<feature type="transmembrane region" description="Helical" evidence="8">
    <location>
        <begin position="91"/>
        <end position="114"/>
    </location>
</feature>
<evidence type="ECO:0000256" key="7">
    <source>
        <dbReference type="ARBA" id="ARBA00023136"/>
    </source>
</evidence>